<dbReference type="Proteomes" id="UP000053199">
    <property type="component" value="Unassembled WGS sequence"/>
</dbReference>
<comment type="caution">
    <text evidence="3">The sequence shown here is derived from an EMBL/GenBank/DDBJ whole genome shotgun (WGS) entry which is preliminary data.</text>
</comment>
<evidence type="ECO:0000313" key="3">
    <source>
        <dbReference type="EMBL" id="KSU78705.1"/>
    </source>
</evidence>
<name>A0A0V8IVB4_9MICC</name>
<feature type="region of interest" description="Disordered" evidence="1">
    <location>
        <begin position="1"/>
        <end position="27"/>
    </location>
</feature>
<evidence type="ECO:0000313" key="4">
    <source>
        <dbReference type="Proteomes" id="UP000053199"/>
    </source>
</evidence>
<protein>
    <recommendedName>
        <fullName evidence="2">HPt domain-containing protein</fullName>
    </recommendedName>
</protein>
<dbReference type="SUPFAM" id="SSF47226">
    <property type="entry name" value="Histidine-containing phosphotransfer domain, HPT domain"/>
    <property type="match status" value="1"/>
</dbReference>
<dbReference type="GO" id="GO:0000160">
    <property type="term" value="P:phosphorelay signal transduction system"/>
    <property type="evidence" value="ECO:0007669"/>
    <property type="project" value="InterPro"/>
</dbReference>
<dbReference type="Gene3D" id="1.20.120.160">
    <property type="entry name" value="HPT domain"/>
    <property type="match status" value="1"/>
</dbReference>
<reference evidence="3 4" key="1">
    <citation type="journal article" date="2014" name="Arch. Microbiol.">
        <title>Arthrobacter enclensis sp. nov., isolated from sediment sample.</title>
        <authorList>
            <person name="Dastager S.G."/>
            <person name="Liu Q."/>
            <person name="Tang S.K."/>
            <person name="Krishnamurthi S."/>
            <person name="Lee J.C."/>
            <person name="Li W.J."/>
        </authorList>
    </citation>
    <scope>NUCLEOTIDE SEQUENCE [LARGE SCALE GENOMIC DNA]</scope>
    <source>
        <strain evidence="3 4">NIO-1008</strain>
    </source>
</reference>
<dbReference type="EMBL" id="LNQM01000001">
    <property type="protein sequence ID" value="KSU78705.1"/>
    <property type="molecule type" value="Genomic_DNA"/>
</dbReference>
<dbReference type="Pfam" id="PF01627">
    <property type="entry name" value="Hpt"/>
    <property type="match status" value="1"/>
</dbReference>
<dbReference type="AlphaFoldDB" id="A0A0V8IVB4"/>
<sequence length="157" mass="16439">MQPLPFPYRRGKATTDTAGENAEMEKGDHKAPLVDTAVLARLSAVTDAGHGLWKVLVTDFISQLPGRIARLRSALTSGDISGGLAAVVSLRTAVHTVGASRLAGLALALEAKVRRAAATPDPGRLLPGLAAAHLQEILQCAQRTVHKLESVLRQGLG</sequence>
<gene>
    <name evidence="3" type="ORF">AS031_01255</name>
</gene>
<dbReference type="InterPro" id="IPR036641">
    <property type="entry name" value="HPT_dom_sf"/>
</dbReference>
<dbReference type="InterPro" id="IPR008207">
    <property type="entry name" value="Sig_transdc_His_kin_Hpt_dom"/>
</dbReference>
<keyword evidence="4" id="KW-1185">Reference proteome</keyword>
<organism evidence="3 4">
    <name type="scientific">Pseudarthrobacter enclensis</name>
    <dbReference type="NCBI Taxonomy" id="993070"/>
    <lineage>
        <taxon>Bacteria</taxon>
        <taxon>Bacillati</taxon>
        <taxon>Actinomycetota</taxon>
        <taxon>Actinomycetes</taxon>
        <taxon>Micrococcales</taxon>
        <taxon>Micrococcaceae</taxon>
        <taxon>Pseudarthrobacter</taxon>
    </lineage>
</organism>
<proteinExistence type="predicted"/>
<accession>A0A0V8IVB4</accession>
<evidence type="ECO:0000256" key="1">
    <source>
        <dbReference type="SAM" id="MobiDB-lite"/>
    </source>
</evidence>
<evidence type="ECO:0000259" key="2">
    <source>
        <dbReference type="Pfam" id="PF01627"/>
    </source>
</evidence>
<feature type="domain" description="HPt" evidence="2">
    <location>
        <begin position="56"/>
        <end position="133"/>
    </location>
</feature>